<keyword evidence="2" id="KW-0614">Plasmid</keyword>
<feature type="signal peptide" evidence="1">
    <location>
        <begin position="1"/>
        <end position="23"/>
    </location>
</feature>
<feature type="chain" id="PRO_5046171706" evidence="1">
    <location>
        <begin position="24"/>
        <end position="125"/>
    </location>
</feature>
<name>A0ABY4GE30_9BACT</name>
<evidence type="ECO:0000313" key="2">
    <source>
        <dbReference type="EMBL" id="UOQ69007.1"/>
    </source>
</evidence>
<keyword evidence="3" id="KW-1185">Reference proteome</keyword>
<evidence type="ECO:0000313" key="3">
    <source>
        <dbReference type="Proteomes" id="UP000830401"/>
    </source>
</evidence>
<dbReference type="RefSeq" id="WP_245126759.1">
    <property type="nucleotide sequence ID" value="NZ_CP095064.1"/>
</dbReference>
<organism evidence="2 3">
    <name type="scientific">Hymenobacter volaticus</name>
    <dbReference type="NCBI Taxonomy" id="2932254"/>
    <lineage>
        <taxon>Bacteria</taxon>
        <taxon>Pseudomonadati</taxon>
        <taxon>Bacteroidota</taxon>
        <taxon>Cytophagia</taxon>
        <taxon>Cytophagales</taxon>
        <taxon>Hymenobacteraceae</taxon>
        <taxon>Hymenobacter</taxon>
    </lineage>
</organism>
<dbReference type="EMBL" id="CP095064">
    <property type="protein sequence ID" value="UOQ69007.1"/>
    <property type="molecule type" value="Genomic_DNA"/>
</dbReference>
<protein>
    <submittedName>
        <fullName evidence="2">Uncharacterized protein</fullName>
    </submittedName>
</protein>
<sequence>MKFHFPFLLIGVLLLAAALPTRAQSAVAIHADLDFEVSKQKGAWCDPSSEYLDPTLAYLFAKYQAMTPAPTTEPQLLPPAENQQLALDYRIGLLQAQVELLSRRLAALEATPTTAATEGDSGQPR</sequence>
<reference evidence="2" key="1">
    <citation type="submission" date="2022-04" db="EMBL/GenBank/DDBJ databases">
        <title>Hymenobacter sp. isolated from the air.</title>
        <authorList>
            <person name="Won M."/>
            <person name="Lee C.-M."/>
            <person name="Woen H.-Y."/>
            <person name="Kwon S.-W."/>
        </authorList>
    </citation>
    <scope>NUCLEOTIDE SEQUENCE</scope>
    <source>
        <strain evidence="2">5420S-77</strain>
        <plasmid evidence="2">unnamed3</plasmid>
    </source>
</reference>
<geneLocation type="plasmid" evidence="2 3">
    <name>unnamed3</name>
</geneLocation>
<evidence type="ECO:0000256" key="1">
    <source>
        <dbReference type="SAM" id="SignalP"/>
    </source>
</evidence>
<accession>A0ABY4GE30</accession>
<keyword evidence="1" id="KW-0732">Signal</keyword>
<proteinExistence type="predicted"/>
<dbReference type="Proteomes" id="UP000830401">
    <property type="component" value="Plasmid unnamed3"/>
</dbReference>
<gene>
    <name evidence="2" type="ORF">MUN86_26240</name>
</gene>